<dbReference type="CDD" id="cd07818">
    <property type="entry name" value="SRPBCC_1"/>
    <property type="match status" value="1"/>
</dbReference>
<proteinExistence type="predicted"/>
<dbReference type="Gene3D" id="3.30.530.20">
    <property type="match status" value="1"/>
</dbReference>
<keyword evidence="2" id="KW-1185">Reference proteome</keyword>
<dbReference type="InterPro" id="IPR019587">
    <property type="entry name" value="Polyketide_cyclase/dehydratase"/>
</dbReference>
<dbReference type="SUPFAM" id="SSF55961">
    <property type="entry name" value="Bet v1-like"/>
    <property type="match status" value="1"/>
</dbReference>
<dbReference type="RefSeq" id="WP_235724754.1">
    <property type="nucleotide sequence ID" value="NZ_JAPKFM010000001.1"/>
</dbReference>
<reference evidence="1" key="1">
    <citation type="submission" date="2022-10" db="EMBL/GenBank/DDBJ databases">
        <title>WGS of marine actinomycetes from Thailand.</title>
        <authorList>
            <person name="Thawai C."/>
        </authorList>
    </citation>
    <scope>NUCLEOTIDE SEQUENCE</scope>
    <source>
        <strain evidence="1">SW21</strain>
    </source>
</reference>
<protein>
    <submittedName>
        <fullName evidence="1">SRPBCC family protein</fullName>
    </submittedName>
</protein>
<evidence type="ECO:0000313" key="1">
    <source>
        <dbReference type="EMBL" id="MCX2962800.1"/>
    </source>
</evidence>
<comment type="caution">
    <text evidence="1">The sequence shown here is derived from an EMBL/GenBank/DDBJ whole genome shotgun (WGS) entry which is preliminary data.</text>
</comment>
<dbReference type="Pfam" id="PF10604">
    <property type="entry name" value="Polyketide_cyc2"/>
    <property type="match status" value="1"/>
</dbReference>
<gene>
    <name evidence="1" type="ORF">OSB52_01695</name>
</gene>
<dbReference type="InterPro" id="IPR023393">
    <property type="entry name" value="START-like_dom_sf"/>
</dbReference>
<accession>A0A9X3D121</accession>
<name>A0A9X3D121_9ACTN</name>
<dbReference type="Proteomes" id="UP001143347">
    <property type="component" value="Unassembled WGS sequence"/>
</dbReference>
<dbReference type="AlphaFoldDB" id="A0A9X3D121"/>
<sequence length="158" mass="17353">MGEYTVTRNTTIAALPDRIYPLLVDLHEWQRWSPWEDLDPDLHRDYSGADSGVGAKYAWSGNRKAGKGTMEVIEVTEPTRVAVAVAFEKPMSSTSTSVFTMAPRGAQTEVTWTMTGPHSMFSRIAAPLGLFDRMIGKDFEKGLAALKSVAEVSGGQRE</sequence>
<dbReference type="EMBL" id="JAPKFM010000001">
    <property type="protein sequence ID" value="MCX2962800.1"/>
    <property type="molecule type" value="Genomic_DNA"/>
</dbReference>
<evidence type="ECO:0000313" key="2">
    <source>
        <dbReference type="Proteomes" id="UP001143347"/>
    </source>
</evidence>
<organism evidence="1 2">
    <name type="scientific">Gordonia aquimaris</name>
    <dbReference type="NCBI Taxonomy" id="2984863"/>
    <lineage>
        <taxon>Bacteria</taxon>
        <taxon>Bacillati</taxon>
        <taxon>Actinomycetota</taxon>
        <taxon>Actinomycetes</taxon>
        <taxon>Mycobacteriales</taxon>
        <taxon>Gordoniaceae</taxon>
        <taxon>Gordonia</taxon>
    </lineage>
</organism>